<dbReference type="HAMAP" id="MF_01818">
    <property type="entry name" value="RNase_Z_BN"/>
    <property type="match status" value="1"/>
</dbReference>
<feature type="binding site" evidence="9">
    <location>
        <position position="167"/>
    </location>
    <ligand>
        <name>Zn(2+)</name>
        <dbReference type="ChEBI" id="CHEBI:29105"/>
        <label>1</label>
        <note>catalytic</note>
    </ligand>
</feature>
<evidence type="ECO:0000313" key="13">
    <source>
        <dbReference type="Proteomes" id="UP000030710"/>
    </source>
</evidence>
<dbReference type="InterPro" id="IPR001279">
    <property type="entry name" value="Metallo-B-lactamas"/>
</dbReference>
<dbReference type="eggNOG" id="arCOG00501">
    <property type="taxonomic scope" value="Archaea"/>
</dbReference>
<evidence type="ECO:0000256" key="4">
    <source>
        <dbReference type="ARBA" id="ARBA00022722"/>
    </source>
</evidence>
<keyword evidence="6 9" id="KW-0255">Endonuclease</keyword>
<evidence type="ECO:0000256" key="2">
    <source>
        <dbReference type="ARBA" id="ARBA00011738"/>
    </source>
</evidence>
<comment type="cofactor">
    <cofactor evidence="9">
        <name>Zn(2+)</name>
        <dbReference type="ChEBI" id="CHEBI:29105"/>
    </cofactor>
    <text evidence="9">Binds 2 Zn(2+) ions.</text>
</comment>
<dbReference type="EC" id="3.1.26.11" evidence="9"/>
<dbReference type="PANTHER" id="PTHR46018:SF2">
    <property type="entry name" value="ZINC PHOSPHODIESTERASE ELAC PROTEIN 1"/>
    <property type="match status" value="1"/>
</dbReference>
<evidence type="ECO:0000256" key="9">
    <source>
        <dbReference type="HAMAP-Rule" id="MF_01818"/>
    </source>
</evidence>
<dbReference type="GO" id="GO:0042781">
    <property type="term" value="F:3'-tRNA processing endoribonuclease activity"/>
    <property type="evidence" value="ECO:0007669"/>
    <property type="project" value="UniProtKB-UniRule"/>
</dbReference>
<feature type="domain" description="Metallo-beta-lactamase" evidence="11">
    <location>
        <begin position="48"/>
        <end position="297"/>
    </location>
</feature>
<sequence length="348" mass="38152">MIVHWEDRPPNLVDTDSTRVYLISQYLKQLMRVTFLGTGGAVPTTERGPSAFFIERDGERLLFDCGEGTQRQMMRFGTGFNLSHIFVTHLHGDHILGIPGLIQTLDFNDRTDALAIHGPPGSKPHLQHLVETAGYRPGYPINIREIRPGTVAVDTGDYMIRSFETSHRGVTSIGYALIESDRKGRFNRERAEELGVPIGPKFGQLHDGESVELADGSVVHPKQVVGDPRPGRRVVYTGDTRPTEMTVEAATDADLLIHDATFAADRADRARQTGHSTAQEAAQIAARADVRRLALTHISSRYTGDVTPLKNDATAALDGQQAFIPNDGRTVDVPFPDADDAHASPDMT</sequence>
<keyword evidence="3 9" id="KW-0819">tRNA processing</keyword>
<dbReference type="GO" id="GO:0042802">
    <property type="term" value="F:identical protein binding"/>
    <property type="evidence" value="ECO:0007669"/>
    <property type="project" value="UniProtKB-ARBA"/>
</dbReference>
<dbReference type="STRING" id="1238425.J07HQW2_02078"/>
<dbReference type="InterPro" id="IPR013471">
    <property type="entry name" value="RNase_Z/BN"/>
</dbReference>
<dbReference type="GO" id="GO:0008270">
    <property type="term" value="F:zinc ion binding"/>
    <property type="evidence" value="ECO:0007669"/>
    <property type="project" value="UniProtKB-UniRule"/>
</dbReference>
<feature type="binding site" evidence="9">
    <location>
        <position position="239"/>
    </location>
    <ligand>
        <name>Zn(2+)</name>
        <dbReference type="ChEBI" id="CHEBI:29105"/>
        <label>1</label>
        <note>catalytic</note>
    </ligand>
</feature>
<dbReference type="NCBIfam" id="NF000801">
    <property type="entry name" value="PRK00055.1-3"/>
    <property type="match status" value="1"/>
</dbReference>
<proteinExistence type="inferred from homology"/>
<dbReference type="Pfam" id="PF00753">
    <property type="entry name" value="Lactamase_B"/>
    <property type="match status" value="1"/>
</dbReference>
<evidence type="ECO:0000256" key="8">
    <source>
        <dbReference type="ARBA" id="ARBA00022833"/>
    </source>
</evidence>
<feature type="binding site" evidence="9">
    <location>
        <position position="239"/>
    </location>
    <ligand>
        <name>Zn(2+)</name>
        <dbReference type="ChEBI" id="CHEBI:29105"/>
        <label>2</label>
        <note>catalytic</note>
    </ligand>
</feature>
<name>U1MYN8_9EURY</name>
<evidence type="ECO:0000256" key="7">
    <source>
        <dbReference type="ARBA" id="ARBA00022801"/>
    </source>
</evidence>
<dbReference type="HOGENOM" id="CLU_031317_2_1_2"/>
<dbReference type="InterPro" id="IPR036866">
    <property type="entry name" value="RibonucZ/Hydroxyglut_hydro"/>
</dbReference>
<dbReference type="AlphaFoldDB" id="U1MYN8"/>
<dbReference type="Proteomes" id="UP000030710">
    <property type="component" value="Unassembled WGS sequence"/>
</dbReference>
<evidence type="ECO:0000313" key="12">
    <source>
        <dbReference type="EMBL" id="ERG95619.1"/>
    </source>
</evidence>
<evidence type="ECO:0000256" key="10">
    <source>
        <dbReference type="SAM" id="MobiDB-lite"/>
    </source>
</evidence>
<dbReference type="PANTHER" id="PTHR46018">
    <property type="entry name" value="ZINC PHOSPHODIESTERASE ELAC PROTEIN 1"/>
    <property type="match status" value="1"/>
</dbReference>
<feature type="binding site" evidence="9">
    <location>
        <position position="297"/>
    </location>
    <ligand>
        <name>Zn(2+)</name>
        <dbReference type="ChEBI" id="CHEBI:29105"/>
        <label>2</label>
        <note>catalytic</note>
    </ligand>
</feature>
<feature type="binding site" evidence="9">
    <location>
        <position position="93"/>
    </location>
    <ligand>
        <name>Zn(2+)</name>
        <dbReference type="ChEBI" id="CHEBI:29105"/>
        <label>2</label>
        <note>catalytic</note>
    </ligand>
</feature>
<comment type="function">
    <text evidence="9">Zinc phosphodiesterase, which displays some tRNA 3'-processing endonuclease activity. Probably involved in tRNA maturation, by removing a 3'-trailer from precursor tRNA.</text>
</comment>
<gene>
    <name evidence="9" type="primary">rnz</name>
    <name evidence="12" type="ORF">J07HQW2_02078</name>
</gene>
<feature type="compositionally biased region" description="Basic and acidic residues" evidence="10">
    <location>
        <begin position="339"/>
        <end position="348"/>
    </location>
</feature>
<feature type="region of interest" description="Disordered" evidence="10">
    <location>
        <begin position="325"/>
        <end position="348"/>
    </location>
</feature>
<keyword evidence="5 9" id="KW-0479">Metal-binding</keyword>
<feature type="binding site" evidence="9">
    <location>
        <position position="89"/>
    </location>
    <ligand>
        <name>Zn(2+)</name>
        <dbReference type="ChEBI" id="CHEBI:29105"/>
        <label>1</label>
        <note>catalytic</note>
    </ligand>
</feature>
<evidence type="ECO:0000256" key="5">
    <source>
        <dbReference type="ARBA" id="ARBA00022723"/>
    </source>
</evidence>
<comment type="similarity">
    <text evidence="9">Belongs to the RNase Z family.</text>
</comment>
<comment type="subunit">
    <text evidence="2 9">Homodimer.</text>
</comment>
<feature type="binding site" evidence="9">
    <location>
        <position position="91"/>
    </location>
    <ligand>
        <name>Zn(2+)</name>
        <dbReference type="ChEBI" id="CHEBI:29105"/>
        <label>1</label>
        <note>catalytic</note>
    </ligand>
</feature>
<evidence type="ECO:0000256" key="1">
    <source>
        <dbReference type="ARBA" id="ARBA00000402"/>
    </source>
</evidence>
<keyword evidence="4 9" id="KW-0540">Nuclease</keyword>
<evidence type="ECO:0000256" key="3">
    <source>
        <dbReference type="ARBA" id="ARBA00022694"/>
    </source>
</evidence>
<dbReference type="SMART" id="SM00849">
    <property type="entry name" value="Lactamase_B"/>
    <property type="match status" value="1"/>
</dbReference>
<dbReference type="SUPFAM" id="SSF56281">
    <property type="entry name" value="Metallo-hydrolase/oxidoreductase"/>
    <property type="match status" value="1"/>
</dbReference>
<feature type="binding site" evidence="9">
    <location>
        <position position="94"/>
    </location>
    <ligand>
        <name>Zn(2+)</name>
        <dbReference type="ChEBI" id="CHEBI:29105"/>
        <label>2</label>
        <note>catalytic</note>
    </ligand>
</feature>
<feature type="active site" description="Proton acceptor" evidence="9">
    <location>
        <position position="93"/>
    </location>
</feature>
<organism evidence="12 13">
    <name type="scientific">Haloquadratum walsbyi J07HQW2</name>
    <dbReference type="NCBI Taxonomy" id="1238425"/>
    <lineage>
        <taxon>Archaea</taxon>
        <taxon>Methanobacteriati</taxon>
        <taxon>Methanobacteriota</taxon>
        <taxon>Stenosarchaea group</taxon>
        <taxon>Halobacteria</taxon>
        <taxon>Halobacteriales</taxon>
        <taxon>Haloferacaceae</taxon>
        <taxon>Haloquadratum</taxon>
    </lineage>
</organism>
<reference evidence="12 13" key="1">
    <citation type="journal article" date="2013" name="PLoS ONE">
        <title>Assembly-driven community genomics of a hypersaline microbial ecosystem.</title>
        <authorList>
            <person name="Podell S."/>
            <person name="Ugalde J.A."/>
            <person name="Narasingarao P."/>
            <person name="Banfield J.F."/>
            <person name="Heidelberg K.B."/>
            <person name="Allen E.E."/>
        </authorList>
    </citation>
    <scope>NUCLEOTIDE SEQUENCE [LARGE SCALE GENOMIC DNA]</scope>
    <source>
        <strain evidence="13">J07HQW2</strain>
    </source>
</reference>
<keyword evidence="8 9" id="KW-0862">Zinc</keyword>
<accession>U1MYN8</accession>
<keyword evidence="7 9" id="KW-0378">Hydrolase</keyword>
<protein>
    <recommendedName>
        <fullName evidence="9">Ribonuclease Z</fullName>
        <shortName evidence="9">RNase Z</shortName>
        <ecNumber evidence="9">3.1.26.11</ecNumber>
    </recommendedName>
    <alternativeName>
        <fullName evidence="9">tRNA 3 endonuclease</fullName>
    </alternativeName>
    <alternativeName>
        <fullName evidence="9">tRNase Z</fullName>
    </alternativeName>
</protein>
<evidence type="ECO:0000259" key="11">
    <source>
        <dbReference type="SMART" id="SM00849"/>
    </source>
</evidence>
<dbReference type="Gene3D" id="3.60.15.10">
    <property type="entry name" value="Ribonuclease Z/Hydroxyacylglutathione hydrolase-like"/>
    <property type="match status" value="1"/>
</dbReference>
<comment type="catalytic activity">
    <reaction evidence="1 9">
        <text>Endonucleolytic cleavage of RNA, removing extra 3' nucleotides from tRNA precursor, generating 3' termini of tRNAs. A 3'-hydroxy group is left at the tRNA terminus and a 5'-phosphoryl group is left at the trailer molecule.</text>
        <dbReference type="EC" id="3.1.26.11"/>
    </reaction>
</comment>
<evidence type="ECO:0000256" key="6">
    <source>
        <dbReference type="ARBA" id="ARBA00022759"/>
    </source>
</evidence>
<dbReference type="EMBL" id="KE356561">
    <property type="protein sequence ID" value="ERG95619.1"/>
    <property type="molecule type" value="Genomic_DNA"/>
</dbReference>
<dbReference type="CDD" id="cd07717">
    <property type="entry name" value="RNaseZ_ZiPD-like_MBL-fold"/>
    <property type="match status" value="1"/>
</dbReference>
<dbReference type="FunFam" id="3.60.15.10:FF:000002">
    <property type="entry name" value="Ribonuclease Z"/>
    <property type="match status" value="1"/>
</dbReference>
<dbReference type="NCBIfam" id="TIGR02651">
    <property type="entry name" value="RNase_Z"/>
    <property type="match status" value="1"/>
</dbReference>